<dbReference type="EMBL" id="MUYV01000001">
    <property type="protein sequence ID" value="OOS26439.1"/>
    <property type="molecule type" value="Genomic_DNA"/>
</dbReference>
<dbReference type="PANTHER" id="PTHR46018">
    <property type="entry name" value="ZINC PHOSPHODIESTERASE ELAC PROTEIN 1"/>
    <property type="match status" value="1"/>
</dbReference>
<accession>A0A1T0CW27</accession>
<dbReference type="InterPro" id="IPR001279">
    <property type="entry name" value="Metallo-B-lactamas"/>
</dbReference>
<dbReference type="CDD" id="cd07717">
    <property type="entry name" value="RNaseZ_ZiPD-like_MBL-fold"/>
    <property type="match status" value="1"/>
</dbReference>
<evidence type="ECO:0000256" key="3">
    <source>
        <dbReference type="ARBA" id="ARBA00022722"/>
    </source>
</evidence>
<dbReference type="Proteomes" id="UP000190683">
    <property type="component" value="Unassembled WGS sequence"/>
</dbReference>
<dbReference type="SUPFAM" id="SSF56281">
    <property type="entry name" value="Metallo-hydrolase/oxidoreductase"/>
    <property type="match status" value="1"/>
</dbReference>
<comment type="function">
    <text evidence="8">Zinc phosphodiesterase, which displays some tRNA 3'-processing endonuclease activity. Probably involved in tRNA maturation, by removing a 3'-trailer from precursor tRNA.</text>
</comment>
<comment type="subunit">
    <text evidence="1 8">Homodimer.</text>
</comment>
<keyword evidence="7 8" id="KW-0862">Zinc</keyword>
<evidence type="ECO:0000259" key="9">
    <source>
        <dbReference type="Pfam" id="PF12706"/>
    </source>
</evidence>
<comment type="similarity">
    <text evidence="8">Belongs to the RNase Z family.</text>
</comment>
<keyword evidence="11" id="KW-1185">Reference proteome</keyword>
<dbReference type="RefSeq" id="WP_078316829.1">
    <property type="nucleotide sequence ID" value="NZ_MUYV01000001.1"/>
</dbReference>
<keyword evidence="3 8" id="KW-0540">Nuclease</keyword>
<feature type="binding site" evidence="8">
    <location>
        <position position="288"/>
    </location>
    <ligand>
        <name>Zn(2+)</name>
        <dbReference type="ChEBI" id="CHEBI:29105"/>
        <label>2</label>
        <note>catalytic</note>
    </ligand>
</feature>
<dbReference type="InterPro" id="IPR036866">
    <property type="entry name" value="RibonucZ/Hydroxyglut_hydro"/>
</dbReference>
<evidence type="ECO:0000256" key="6">
    <source>
        <dbReference type="ARBA" id="ARBA00022801"/>
    </source>
</evidence>
<keyword evidence="5 8" id="KW-0255">Endonuclease</keyword>
<dbReference type="Gene3D" id="3.60.15.10">
    <property type="entry name" value="Ribonuclease Z/Hydroxyacylglutathione hydrolase-like"/>
    <property type="match status" value="1"/>
</dbReference>
<keyword evidence="6 8" id="KW-0378">Hydrolase</keyword>
<feature type="binding site" evidence="8">
    <location>
        <position position="225"/>
    </location>
    <ligand>
        <name>Zn(2+)</name>
        <dbReference type="ChEBI" id="CHEBI:29105"/>
        <label>2</label>
        <note>catalytic</note>
    </ligand>
</feature>
<dbReference type="GO" id="GO:0042781">
    <property type="term" value="F:3'-tRNA processing endoribonuclease activity"/>
    <property type="evidence" value="ECO:0007669"/>
    <property type="project" value="UniProtKB-UniRule"/>
</dbReference>
<dbReference type="Pfam" id="PF12706">
    <property type="entry name" value="Lactamase_B_2"/>
    <property type="match status" value="1"/>
</dbReference>
<feature type="binding site" evidence="8">
    <location>
        <position position="72"/>
    </location>
    <ligand>
        <name>Zn(2+)</name>
        <dbReference type="ChEBI" id="CHEBI:29105"/>
        <label>1</label>
        <note>catalytic</note>
    </ligand>
</feature>
<dbReference type="InterPro" id="IPR013471">
    <property type="entry name" value="RNase_Z/BN"/>
</dbReference>
<feature type="binding site" evidence="8">
    <location>
        <position position="75"/>
    </location>
    <ligand>
        <name>Zn(2+)</name>
        <dbReference type="ChEBI" id="CHEBI:29105"/>
        <label>2</label>
        <note>catalytic</note>
    </ligand>
</feature>
<protein>
    <recommendedName>
        <fullName evidence="8">Ribonuclease Z</fullName>
        <shortName evidence="8">RNase Z</shortName>
        <ecNumber evidence="8">3.1.26.11</ecNumber>
    </recommendedName>
    <alternativeName>
        <fullName evidence="8">tRNA 3 endonuclease</fullName>
    </alternativeName>
    <alternativeName>
        <fullName evidence="8">tRNase Z</fullName>
    </alternativeName>
</protein>
<dbReference type="HAMAP" id="MF_01818">
    <property type="entry name" value="RNase_Z_BN"/>
    <property type="match status" value="1"/>
</dbReference>
<organism evidence="10 11">
    <name type="scientific">Moraxella porci DSM 25326</name>
    <dbReference type="NCBI Taxonomy" id="573983"/>
    <lineage>
        <taxon>Bacteria</taxon>
        <taxon>Pseudomonadati</taxon>
        <taxon>Pseudomonadota</taxon>
        <taxon>Gammaproteobacteria</taxon>
        <taxon>Moraxellales</taxon>
        <taxon>Moraxellaceae</taxon>
        <taxon>Moraxella</taxon>
    </lineage>
</organism>
<feature type="binding site" evidence="8">
    <location>
        <position position="74"/>
    </location>
    <ligand>
        <name>Zn(2+)</name>
        <dbReference type="ChEBI" id="CHEBI:29105"/>
        <label>2</label>
        <note>catalytic</note>
    </ligand>
</feature>
<feature type="domain" description="Metallo-beta-lactamase" evidence="9">
    <location>
        <begin position="40"/>
        <end position="154"/>
    </location>
</feature>
<proteinExistence type="inferred from homology"/>
<feature type="binding site" evidence="8">
    <location>
        <position position="70"/>
    </location>
    <ligand>
        <name>Zn(2+)</name>
        <dbReference type="ChEBI" id="CHEBI:29105"/>
        <label>1</label>
        <note>catalytic</note>
    </ligand>
</feature>
<evidence type="ECO:0000256" key="1">
    <source>
        <dbReference type="ARBA" id="ARBA00011738"/>
    </source>
</evidence>
<dbReference type="AlphaFoldDB" id="A0A1T0CW27"/>
<keyword evidence="4 8" id="KW-0479">Metal-binding</keyword>
<feature type="active site" description="Proton acceptor" evidence="8">
    <location>
        <position position="74"/>
    </location>
</feature>
<feature type="binding site" evidence="8">
    <location>
        <position position="225"/>
    </location>
    <ligand>
        <name>Zn(2+)</name>
        <dbReference type="ChEBI" id="CHEBI:29105"/>
        <label>1</label>
        <note>catalytic</note>
    </ligand>
</feature>
<gene>
    <name evidence="8" type="primary">rnz</name>
    <name evidence="10" type="ORF">B0681_00685</name>
</gene>
<dbReference type="PANTHER" id="PTHR46018:SF2">
    <property type="entry name" value="ZINC PHOSPHODIESTERASE ELAC PROTEIN 1"/>
    <property type="match status" value="1"/>
</dbReference>
<name>A0A1T0CW27_9GAMM</name>
<evidence type="ECO:0000256" key="8">
    <source>
        <dbReference type="HAMAP-Rule" id="MF_01818"/>
    </source>
</evidence>
<sequence>MFELTFLGTSSGVPTLRRNVSGLAVSLLAKSHETGKSTPWILIDCGEATQHQLLRTPHKPSMLQAILITHMHGDHCYGLMGLLASLAMHGRTSPLPIIAPPALGELLDAFIRLTEMNLSYEIDFIDIHSVLDTGLVLELSDELSLEIDIHPLSHRCDSFGFGLTQIHRQKKLNTNKLSHDHIATRHWGSILKSDTPSLSVDGRTVLVADYLHLNETSQKIVIAGDNDTPSLLTDAVKGAVMLVHEATYTQAVMDKILAKGVFDPKHSSAKMVAKFARDAGVPCLVLTHFSARFMLFDDPDDSTPNMGHIRYEAESSYEGELILASDLMVVSTATKEGTVSMM</sequence>
<dbReference type="STRING" id="573983.B0681_00685"/>
<evidence type="ECO:0000313" key="10">
    <source>
        <dbReference type="EMBL" id="OOS26439.1"/>
    </source>
</evidence>
<evidence type="ECO:0000256" key="2">
    <source>
        <dbReference type="ARBA" id="ARBA00022694"/>
    </source>
</evidence>
<comment type="caution">
    <text evidence="10">The sequence shown here is derived from an EMBL/GenBank/DDBJ whole genome shotgun (WGS) entry which is preliminary data.</text>
</comment>
<evidence type="ECO:0000256" key="5">
    <source>
        <dbReference type="ARBA" id="ARBA00022759"/>
    </source>
</evidence>
<comment type="cofactor">
    <cofactor evidence="8">
        <name>Zn(2+)</name>
        <dbReference type="ChEBI" id="CHEBI:29105"/>
    </cofactor>
    <text evidence="8">Binds 2 Zn(2+) ions.</text>
</comment>
<feature type="binding site" evidence="8">
    <location>
        <position position="154"/>
    </location>
    <ligand>
        <name>Zn(2+)</name>
        <dbReference type="ChEBI" id="CHEBI:29105"/>
        <label>1</label>
        <note>catalytic</note>
    </ligand>
</feature>
<keyword evidence="2 8" id="KW-0819">tRNA processing</keyword>
<evidence type="ECO:0000256" key="4">
    <source>
        <dbReference type="ARBA" id="ARBA00022723"/>
    </source>
</evidence>
<evidence type="ECO:0000256" key="7">
    <source>
        <dbReference type="ARBA" id="ARBA00022833"/>
    </source>
</evidence>
<evidence type="ECO:0000313" key="11">
    <source>
        <dbReference type="Proteomes" id="UP000190683"/>
    </source>
</evidence>
<dbReference type="GO" id="GO:0008270">
    <property type="term" value="F:zinc ion binding"/>
    <property type="evidence" value="ECO:0007669"/>
    <property type="project" value="UniProtKB-UniRule"/>
</dbReference>
<reference evidence="10 11" key="1">
    <citation type="submission" date="2017-02" db="EMBL/GenBank/DDBJ databases">
        <title>Draft genome sequence of Moraxella porci CCUG 54912T type strain.</title>
        <authorList>
            <person name="Salva-Serra F."/>
            <person name="Engstrom-Jakobsson H."/>
            <person name="Thorell K."/>
            <person name="Jaen-Luchoro D."/>
            <person name="Gonzales-Siles L."/>
            <person name="Karlsson R."/>
            <person name="Yazdan S."/>
            <person name="Boulund F."/>
            <person name="Johnning A."/>
            <person name="Engstrand L."/>
            <person name="Kristiansson E."/>
            <person name="Moore E."/>
        </authorList>
    </citation>
    <scope>NUCLEOTIDE SEQUENCE [LARGE SCALE GENOMIC DNA]</scope>
    <source>
        <strain evidence="10 11">CCUG 54912</strain>
    </source>
</reference>
<comment type="catalytic activity">
    <reaction evidence="8">
        <text>Endonucleolytic cleavage of RNA, removing extra 3' nucleotides from tRNA precursor, generating 3' termini of tRNAs. A 3'-hydroxy group is left at the tRNA terminus and a 5'-phosphoryl group is left at the trailer molecule.</text>
        <dbReference type="EC" id="3.1.26.11"/>
    </reaction>
</comment>
<dbReference type="EC" id="3.1.26.11" evidence="8"/>